<dbReference type="GO" id="GO:0051301">
    <property type="term" value="P:cell division"/>
    <property type="evidence" value="ECO:0007669"/>
    <property type="project" value="InterPro"/>
</dbReference>
<dbReference type="InterPro" id="IPR043651">
    <property type="entry name" value="KNL1_MELT_rpt"/>
</dbReference>
<feature type="region of interest" description="Disordered" evidence="2">
    <location>
        <begin position="1632"/>
        <end position="1658"/>
    </location>
</feature>
<dbReference type="Pfam" id="PF18210">
    <property type="entry name" value="Knl1_RWD_C"/>
    <property type="match status" value="1"/>
</dbReference>
<dbReference type="CDD" id="cd22817">
    <property type="entry name" value="DRWD-N_Knl1"/>
    <property type="match status" value="1"/>
</dbReference>
<evidence type="ECO:0000256" key="2">
    <source>
        <dbReference type="SAM" id="MobiDB-lite"/>
    </source>
</evidence>
<reference evidence="4 5" key="1">
    <citation type="journal article" date="2020" name="G3 (Bethesda)">
        <title>Draft Genome of the Common Snapping Turtle, Chelydra serpentina, a Model for Phenotypic Plasticity in Reptiles.</title>
        <authorList>
            <person name="Das D."/>
            <person name="Singh S.K."/>
            <person name="Bierstedt J."/>
            <person name="Erickson A."/>
            <person name="Galli G.L.J."/>
            <person name="Crossley D.A. 2nd"/>
            <person name="Rhen T."/>
        </authorList>
    </citation>
    <scope>NUCLEOTIDE SEQUENCE [LARGE SCALE GENOMIC DNA]</scope>
    <source>
        <strain evidence="4">KW</strain>
    </source>
</reference>
<dbReference type="CDD" id="cd21853">
    <property type="entry name" value="KNL1_NTD"/>
    <property type="match status" value="1"/>
</dbReference>
<evidence type="ECO:0000313" key="5">
    <source>
        <dbReference type="Proteomes" id="UP000765507"/>
    </source>
</evidence>
<keyword evidence="5" id="KW-1185">Reference proteome</keyword>
<gene>
    <name evidence="4" type="primary">KNL1</name>
    <name evidence="4" type="ORF">G0U57_014604</name>
</gene>
<protein>
    <submittedName>
        <fullName evidence="4">Kinetochore scaffold 1</fullName>
    </submittedName>
</protein>
<feature type="compositionally biased region" description="Basic and acidic residues" evidence="2">
    <location>
        <begin position="1632"/>
        <end position="1649"/>
    </location>
</feature>
<evidence type="ECO:0000313" key="4">
    <source>
        <dbReference type="EMBL" id="KAG6935654.1"/>
    </source>
</evidence>
<proteinExistence type="predicted"/>
<dbReference type="GO" id="GO:0005634">
    <property type="term" value="C:nucleus"/>
    <property type="evidence" value="ECO:0007669"/>
    <property type="project" value="TreeGrafter"/>
</dbReference>
<dbReference type="PANTHER" id="PTHR16520">
    <property type="entry name" value="KINETOCHORE SCAFFOLD 1"/>
    <property type="match status" value="1"/>
</dbReference>
<keyword evidence="1" id="KW-0175">Coiled coil</keyword>
<feature type="region of interest" description="Disordered" evidence="2">
    <location>
        <begin position="1885"/>
        <end position="1910"/>
    </location>
</feature>
<dbReference type="OrthoDB" id="6132334at2759"/>
<dbReference type="Proteomes" id="UP000765507">
    <property type="component" value="Unassembled WGS sequence"/>
</dbReference>
<evidence type="ECO:0000256" key="1">
    <source>
        <dbReference type="SAM" id="Coils"/>
    </source>
</evidence>
<dbReference type="PANTHER" id="PTHR16520:SF3">
    <property type="entry name" value="KINETOCHORE SCAFFOLD 1"/>
    <property type="match status" value="1"/>
</dbReference>
<name>A0A8T1T4H5_CHESE</name>
<dbReference type="GO" id="GO:0008608">
    <property type="term" value="P:attachment of spindle microtubules to kinetochore"/>
    <property type="evidence" value="ECO:0007669"/>
    <property type="project" value="InterPro"/>
</dbReference>
<dbReference type="GO" id="GO:0034501">
    <property type="term" value="P:protein localization to kinetochore"/>
    <property type="evidence" value="ECO:0007669"/>
    <property type="project" value="InterPro"/>
</dbReference>
<dbReference type="Pfam" id="PF19221">
    <property type="entry name" value="MELT"/>
    <property type="match status" value="18"/>
</dbReference>
<dbReference type="InterPro" id="IPR040850">
    <property type="entry name" value="Knl1_RWD_C"/>
</dbReference>
<dbReference type="EMBL" id="JAHGAV010000042">
    <property type="protein sequence ID" value="KAG6935654.1"/>
    <property type="molecule type" value="Genomic_DNA"/>
</dbReference>
<feature type="region of interest" description="Disordered" evidence="2">
    <location>
        <begin position="29"/>
        <end position="55"/>
    </location>
</feature>
<comment type="caution">
    <text evidence="4">The sequence shown here is derived from an EMBL/GenBank/DDBJ whole genome shotgun (WGS) entry which is preliminary data.</text>
</comment>
<sequence>MDRIYSESNEENDHTERIRRQRLSSILKASRSPLKDLGSGNEFTQDYDTEKRRKNSRRVSFADTIKVFQTDLQTNVIDPENTERAANIRNQILFNQNEGPETVQCEITGMDTLLHAPIQTPVQQTEWHDTDNNQKNRNDRTLIFLDENEMDMTASHTAVITRNLKSNEEIDKPGKIDIKSFLAGLISKNEGPEMNKEFHFFCDPTEANYACPSLQQKPDFDPVKKIDFSEFLTSLKSSEMFASPTLEGPDKENLFFVPSQLPESSAFSPVECVYSHAQENTGNVTRIFRGQNDGMDITKCNVSNMNAVFPNTCEALSNQSNGDVTVASGDMDMTASQTVKMSLSKNNIFNFEKQSQTIRMDLPSSFVDDQSRLKRTSNHQLIVPQDPQRCVEKKTVSVEDEEGITRSHTILIDNHKASQTSNQGCRTRTVVPGCVSFDPVFHGDKTIVFSSCNDMEVTGNCTVVNCNETSKATSKSCYEAFQKPGNAISLLMEKTVSRDDDMDITKCQITSDNQVLRQFKNNACTISSVPDNRSEKGIQSHRAASETLGLNSSANPGSWTSKSTFQHSTVTSLLVSQPSDKTIVFSGEAMDLTRSYIAKDVEKGMASQLPPDSVGMSTSVKFKPQIFGNISSSSNLNEQEEMEITKCHAVVIDNQNTGITTSQQQMQPKTIPGENWNKEVNEAVSLLNLGKENPLSGMGDHMDIKRSHPNPKTIIFSSQEQEMEVPKSHTIASNNCVLKSLQRQNCEMSQQLRKSLVNPSLAYTNDKTVVFPDDQSMDITRNHTAALDFAPILVAQEYESTHTQNSVISKPPQLQNKTLLFSGGSDIDITRSQTAAIECGNLRMNSNQKNDTPGNNQIPALAAPRVSFISGDETLPSDIKGNVHFGKTAGIQIDSKNSELQQQSHTVAALNKVLSKTANSERLSSTSKAASLSSKQNFIKTTRTSMPDTKHSQMASLLEKSVVFFSEENMDLTGSCVVNVPDTVLTERKDNTLFPKKKDLTSCPTIIAADSLQQQGCDQCPLICGKKMLSKNSLKPLFLSNEKTVIFSVYDDMEMTKSQTMATDNKIYLQGESSSNVLPLIPADKTVVFAYSDDMEITRPNTVVIDKPMEKAAFQTVPELGKGTGRKSLIGSTNEKTVVFSLGDENDMEMTKIQMATDNKIYLQGKSSRNVLPLIPADKTVVFAYSDDMEITRPNTVVIDKPMEKAASQTVPELGKGTGRKSLIGSTSEKPIVFSLCGENDMEVTKGHIAAINHEIASQGERAPQTQSVVHGDKMVVFNQDAMEILESNTIVKTVERVLHVDRLKPDQWVGQEAFSNSKTVEFAMGDDMETTKIHTVSLDDKIALQGGQTTHVGPVLPVNETIVFTCNQDKMDITASHTVAINSNNLKGSENQEVPSKNHQQQNVCRTSAPTCGERIHFMHAEDLGNVCHSDYRDKHGPDFPALSVLVFPYRKEETDALKIHNVATEKSIGPVTLSLPEVTLDIVQEPQNVVNPPKVNLSSVCCQDLKKQVKPKSKRVSFKLPENQIESSTYKIESQRKEVAENSLLDCDGENCNGVSQVQIPVQQSHLSKEITDNLSRGAVNVLDTGSIDLKDDPGKLSSSRHEHRSTELDIDGADTVILSYKETKKNEGVSAEWEKLTKDSQKDSEQTKQFSQVSDIPAEQVDPSLVSELSGIVNICSRLKNCRRKSEVVLVSQTAAVSNLAEHFPKLATQPEDPLSLGKDVEKESNNAFDIKEEGNIYFETGDAPLDTTHTDKCQVRKLPLGIFPPKLPNKRNSTVPSVEDLNAKSVGGVEAQVPEINLVTSKTSDNIYSIGRQNLSPSQYIDEELLPTCPEEMDSVEIVSYEPLDGTCNEMNKKEIFHNKSCPLEEQETCSNQKRAWEQEEEELQKGKKIKRAESWDGDTTTEQQATSSIILSHTQAETHEGENPPSLLAKSLERTNSSNSSCLDSLKADTDLSMQRSSQMESQLLMDSICEHNLFEKFQDRVITVGEFFTLLQVHILIQKPRQSHLPANYAVNTAPTPEDLIFSQYIYRPKLQIYEEDCQVLSQMIEDLKLCAGVQDKLLVDVNKSLWEVMRTFSDKELKNFGTELNKMKSCFTKKSKVLAHKGKVKLYDNLVQNTQIQWEKLQSRIAKVDEFLREMDSCLFSLETVTKLEECEADISDPVAEWKSKVRNSERELENLKAQEEELQRDMSNLEVQKKQGFSEINRLQNKASDCEELLDKYNFTEWEISEWSDQQAVFTFLYDSIELTITFGPPVDGAVFNDNPCRKIVDMSFESLLDEENAPLSSCLVQRLIFQFIESQGSWQAKCTTMHHLPQMLHEASLVVNRCRLLGEEIEFLNRWGGKFNLLKTEVDNTKVKLLFSTSTAFAKFEVTLSISANYPSAPLAFTVQKRIGSLGHDEISAVLSNVPLGTNYLTRMVKMIHHNLLQGSLIVH</sequence>
<dbReference type="InterPro" id="IPR037388">
    <property type="entry name" value="Blinkin"/>
</dbReference>
<accession>A0A8T1T4H5</accession>
<organism evidence="4 5">
    <name type="scientific">Chelydra serpentina</name>
    <name type="common">Snapping turtle</name>
    <name type="synonym">Testudo serpentina</name>
    <dbReference type="NCBI Taxonomy" id="8475"/>
    <lineage>
        <taxon>Eukaryota</taxon>
        <taxon>Metazoa</taxon>
        <taxon>Chordata</taxon>
        <taxon>Craniata</taxon>
        <taxon>Vertebrata</taxon>
        <taxon>Euteleostomi</taxon>
        <taxon>Archelosauria</taxon>
        <taxon>Testudinata</taxon>
        <taxon>Testudines</taxon>
        <taxon>Cryptodira</taxon>
        <taxon>Durocryptodira</taxon>
        <taxon>Americhelydia</taxon>
        <taxon>Chelydroidea</taxon>
        <taxon>Chelydridae</taxon>
        <taxon>Chelydra</taxon>
    </lineage>
</organism>
<dbReference type="CDD" id="cd22892">
    <property type="entry name" value="DRWD-C_Knl1"/>
    <property type="match status" value="1"/>
</dbReference>
<feature type="coiled-coil region" evidence="1">
    <location>
        <begin position="2166"/>
        <end position="2228"/>
    </location>
</feature>
<evidence type="ECO:0000259" key="3">
    <source>
        <dbReference type="Pfam" id="PF18210"/>
    </source>
</evidence>
<feature type="domain" description="Knl1 C-terminal RWD" evidence="3">
    <location>
        <begin position="2183"/>
        <end position="2335"/>
    </location>
</feature>